<dbReference type="EMBL" id="SMLK01000011">
    <property type="protein sequence ID" value="TFY96600.1"/>
    <property type="molecule type" value="Genomic_DNA"/>
</dbReference>
<evidence type="ECO:0000313" key="2">
    <source>
        <dbReference type="EMBL" id="TFY96600.1"/>
    </source>
</evidence>
<feature type="compositionally biased region" description="Basic and acidic residues" evidence="1">
    <location>
        <begin position="1"/>
        <end position="13"/>
    </location>
</feature>
<reference evidence="2 3" key="1">
    <citation type="submission" date="2019-03" db="EMBL/GenBank/DDBJ databases">
        <title>Ramlibacter sp. 18x22-1, whole genome shotgun sequence.</title>
        <authorList>
            <person name="Zhang X."/>
            <person name="Feng G."/>
            <person name="Zhu H."/>
        </authorList>
    </citation>
    <scope>NUCLEOTIDE SEQUENCE [LARGE SCALE GENOMIC DNA]</scope>
    <source>
        <strain evidence="2 3">18x22-1</strain>
    </source>
</reference>
<feature type="region of interest" description="Disordered" evidence="1">
    <location>
        <begin position="1"/>
        <end position="21"/>
    </location>
</feature>
<proteinExistence type="predicted"/>
<dbReference type="RefSeq" id="WP_135251628.1">
    <property type="nucleotide sequence ID" value="NZ_SMLK01000011.1"/>
</dbReference>
<protein>
    <recommendedName>
        <fullName evidence="4">MaoC family dehydratase</fullName>
    </recommendedName>
</protein>
<dbReference type="Proteomes" id="UP000297839">
    <property type="component" value="Unassembled WGS sequence"/>
</dbReference>
<sequence>MTRPSEIKPREGSVRGTTYDDYQEGRELGPVRFRITPDICEEYIGAVEADRSLYLVDGRQAAPPNVLLPYMTVPIYQTYPPNQGIVMAELDMRFRSPIWADETTEVVATGRVLRKFEKRSRRYVQWEATFARSEGPVLATLTNTFHIPE</sequence>
<evidence type="ECO:0000256" key="1">
    <source>
        <dbReference type="SAM" id="MobiDB-lite"/>
    </source>
</evidence>
<gene>
    <name evidence="2" type="ORF">EZ216_20315</name>
</gene>
<dbReference type="AlphaFoldDB" id="A0A4Z0BCX1"/>
<dbReference type="SUPFAM" id="SSF54637">
    <property type="entry name" value="Thioesterase/thiol ester dehydrase-isomerase"/>
    <property type="match status" value="1"/>
</dbReference>
<organism evidence="2 3">
    <name type="scientific">Ramlibacter humi</name>
    <dbReference type="NCBI Taxonomy" id="2530451"/>
    <lineage>
        <taxon>Bacteria</taxon>
        <taxon>Pseudomonadati</taxon>
        <taxon>Pseudomonadota</taxon>
        <taxon>Betaproteobacteria</taxon>
        <taxon>Burkholderiales</taxon>
        <taxon>Comamonadaceae</taxon>
        <taxon>Ramlibacter</taxon>
    </lineage>
</organism>
<keyword evidence="3" id="KW-1185">Reference proteome</keyword>
<accession>A0A4Z0BCX1</accession>
<dbReference type="OrthoDB" id="8449555at2"/>
<evidence type="ECO:0008006" key="4">
    <source>
        <dbReference type="Google" id="ProtNLM"/>
    </source>
</evidence>
<dbReference type="Gene3D" id="3.10.129.10">
    <property type="entry name" value="Hotdog Thioesterase"/>
    <property type="match status" value="1"/>
</dbReference>
<evidence type="ECO:0000313" key="3">
    <source>
        <dbReference type="Proteomes" id="UP000297839"/>
    </source>
</evidence>
<comment type="caution">
    <text evidence="2">The sequence shown here is derived from an EMBL/GenBank/DDBJ whole genome shotgun (WGS) entry which is preliminary data.</text>
</comment>
<dbReference type="InterPro" id="IPR029069">
    <property type="entry name" value="HotDog_dom_sf"/>
</dbReference>
<name>A0A4Z0BCX1_9BURK</name>